<keyword evidence="15 24" id="KW-0472">Membrane</keyword>
<dbReference type="GO" id="GO:0004605">
    <property type="term" value="F:phosphatidate cytidylyltransferase activity"/>
    <property type="evidence" value="ECO:0007669"/>
    <property type="project" value="UniProtKB-EC"/>
</dbReference>
<evidence type="ECO:0000256" key="4">
    <source>
        <dbReference type="ARBA" id="ARBA00005189"/>
    </source>
</evidence>
<dbReference type="Pfam" id="PF01148">
    <property type="entry name" value="CTP_transf_1"/>
    <property type="match status" value="1"/>
</dbReference>
<keyword evidence="11 24" id="KW-0812">Transmembrane</keyword>
<evidence type="ECO:0000313" key="25">
    <source>
        <dbReference type="EMBL" id="GGI94574.1"/>
    </source>
</evidence>
<feature type="transmembrane region" description="Helical" evidence="24">
    <location>
        <begin position="96"/>
        <end position="114"/>
    </location>
</feature>
<evidence type="ECO:0000256" key="3">
    <source>
        <dbReference type="ARBA" id="ARBA00005119"/>
    </source>
</evidence>
<dbReference type="GO" id="GO:0005886">
    <property type="term" value="C:plasma membrane"/>
    <property type="evidence" value="ECO:0007669"/>
    <property type="project" value="UniProtKB-SubCell"/>
</dbReference>
<evidence type="ECO:0000313" key="26">
    <source>
        <dbReference type="Proteomes" id="UP000637695"/>
    </source>
</evidence>
<feature type="transmembrane region" description="Helical" evidence="24">
    <location>
        <begin position="126"/>
        <end position="146"/>
    </location>
</feature>
<evidence type="ECO:0000256" key="1">
    <source>
        <dbReference type="ARBA" id="ARBA00001698"/>
    </source>
</evidence>
<evidence type="ECO:0000256" key="9">
    <source>
        <dbReference type="ARBA" id="ARBA00022516"/>
    </source>
</evidence>
<proteinExistence type="inferred from homology"/>
<dbReference type="PANTHER" id="PTHR46382">
    <property type="entry name" value="PHOSPHATIDATE CYTIDYLYLTRANSFERASE"/>
    <property type="match status" value="1"/>
</dbReference>
<comment type="similarity">
    <text evidence="5">Belongs to the CDS family.</text>
</comment>
<keyword evidence="17" id="KW-1208">Phospholipid metabolism</keyword>
<evidence type="ECO:0000256" key="7">
    <source>
        <dbReference type="ARBA" id="ARBA00019373"/>
    </source>
</evidence>
<feature type="transmembrane region" description="Helical" evidence="24">
    <location>
        <begin position="6"/>
        <end position="22"/>
    </location>
</feature>
<evidence type="ECO:0000256" key="13">
    <source>
        <dbReference type="ARBA" id="ARBA00022989"/>
    </source>
</evidence>
<comment type="subcellular location">
    <subcellularLocation>
        <location evidence="2">Cell membrane</location>
        <topology evidence="2">Multi-pass membrane protein</topology>
    </subcellularLocation>
</comment>
<dbReference type="PANTHER" id="PTHR46382:SF1">
    <property type="entry name" value="PHOSPHATIDATE CYTIDYLYLTRANSFERASE"/>
    <property type="match status" value="1"/>
</dbReference>
<keyword evidence="14" id="KW-0443">Lipid metabolism</keyword>
<evidence type="ECO:0000256" key="2">
    <source>
        <dbReference type="ARBA" id="ARBA00004651"/>
    </source>
</evidence>
<comment type="catalytic activity">
    <reaction evidence="1">
        <text>a 1,2-diacyl-sn-glycero-3-phosphate + CTP + H(+) = a CDP-1,2-diacyl-sn-glycerol + diphosphate</text>
        <dbReference type="Rhea" id="RHEA:16229"/>
        <dbReference type="ChEBI" id="CHEBI:15378"/>
        <dbReference type="ChEBI" id="CHEBI:33019"/>
        <dbReference type="ChEBI" id="CHEBI:37563"/>
        <dbReference type="ChEBI" id="CHEBI:58332"/>
        <dbReference type="ChEBI" id="CHEBI:58608"/>
        <dbReference type="EC" id="2.7.7.41"/>
    </reaction>
</comment>
<evidence type="ECO:0000256" key="8">
    <source>
        <dbReference type="ARBA" id="ARBA00022475"/>
    </source>
</evidence>
<evidence type="ECO:0000256" key="16">
    <source>
        <dbReference type="ARBA" id="ARBA00023209"/>
    </source>
</evidence>
<keyword evidence="26" id="KW-1185">Reference proteome</keyword>
<evidence type="ECO:0000256" key="15">
    <source>
        <dbReference type="ARBA" id="ARBA00023136"/>
    </source>
</evidence>
<dbReference type="Proteomes" id="UP000637695">
    <property type="component" value="Unassembled WGS sequence"/>
</dbReference>
<evidence type="ECO:0000256" key="5">
    <source>
        <dbReference type="ARBA" id="ARBA00010185"/>
    </source>
</evidence>
<reference evidence="25" key="2">
    <citation type="submission" date="2020-09" db="EMBL/GenBank/DDBJ databases">
        <authorList>
            <person name="Sun Q."/>
            <person name="Ohkuma M."/>
        </authorList>
    </citation>
    <scope>NUCLEOTIDE SEQUENCE</scope>
    <source>
        <strain evidence="25">JCM 18487</strain>
    </source>
</reference>
<evidence type="ECO:0000256" key="20">
    <source>
        <dbReference type="ARBA" id="ARBA00032253"/>
    </source>
</evidence>
<evidence type="ECO:0000256" key="6">
    <source>
        <dbReference type="ARBA" id="ARBA00012487"/>
    </source>
</evidence>
<evidence type="ECO:0000256" key="21">
    <source>
        <dbReference type="ARBA" id="ARBA00032396"/>
    </source>
</evidence>
<evidence type="ECO:0000256" key="14">
    <source>
        <dbReference type="ARBA" id="ARBA00023098"/>
    </source>
</evidence>
<keyword evidence="9" id="KW-0444">Lipid biosynthesis</keyword>
<evidence type="ECO:0000256" key="10">
    <source>
        <dbReference type="ARBA" id="ARBA00022679"/>
    </source>
</evidence>
<evidence type="ECO:0000256" key="18">
    <source>
        <dbReference type="ARBA" id="ARBA00029893"/>
    </source>
</evidence>
<feature type="transmembrane region" description="Helical" evidence="24">
    <location>
        <begin position="29"/>
        <end position="50"/>
    </location>
</feature>
<keyword evidence="16" id="KW-0594">Phospholipid biosynthesis</keyword>
<feature type="transmembrane region" description="Helical" evidence="24">
    <location>
        <begin position="242"/>
        <end position="260"/>
    </location>
</feature>
<feature type="transmembrane region" description="Helical" evidence="24">
    <location>
        <begin position="70"/>
        <end position="89"/>
    </location>
</feature>
<dbReference type="EC" id="2.7.7.41" evidence="6"/>
<dbReference type="EMBL" id="BMOY01000001">
    <property type="protein sequence ID" value="GGI94574.1"/>
    <property type="molecule type" value="Genomic_DNA"/>
</dbReference>
<name>A0A917NEI3_9BACL</name>
<keyword evidence="12 25" id="KW-0548">Nucleotidyltransferase</keyword>
<organism evidence="25 26">
    <name type="scientific">Alicyclobacillus cellulosilyticus</name>
    <dbReference type="NCBI Taxonomy" id="1003997"/>
    <lineage>
        <taxon>Bacteria</taxon>
        <taxon>Bacillati</taxon>
        <taxon>Bacillota</taxon>
        <taxon>Bacilli</taxon>
        <taxon>Bacillales</taxon>
        <taxon>Alicyclobacillaceae</taxon>
        <taxon>Alicyclobacillus</taxon>
    </lineage>
</organism>
<reference evidence="25" key="1">
    <citation type="journal article" date="2014" name="Int. J. Syst. Evol. Microbiol.">
        <title>Complete genome sequence of Corynebacterium casei LMG S-19264T (=DSM 44701T), isolated from a smear-ripened cheese.</title>
        <authorList>
            <consortium name="US DOE Joint Genome Institute (JGI-PGF)"/>
            <person name="Walter F."/>
            <person name="Albersmeier A."/>
            <person name="Kalinowski J."/>
            <person name="Ruckert C."/>
        </authorList>
    </citation>
    <scope>NUCLEOTIDE SEQUENCE</scope>
    <source>
        <strain evidence="25">JCM 18487</strain>
    </source>
</reference>
<evidence type="ECO:0000256" key="22">
    <source>
        <dbReference type="ARBA" id="ARBA00032743"/>
    </source>
</evidence>
<keyword evidence="8" id="KW-1003">Cell membrane</keyword>
<evidence type="ECO:0000256" key="19">
    <source>
        <dbReference type="ARBA" id="ARBA00031825"/>
    </source>
</evidence>
<gene>
    <name evidence="25" type="primary">cdsA</name>
    <name evidence="25" type="ORF">GCM10010885_00100</name>
</gene>
<protein>
    <recommendedName>
        <fullName evidence="7">Phosphatidate cytidylyltransferase</fullName>
        <ecNumber evidence="6">2.7.7.41</ecNumber>
    </recommendedName>
    <alternativeName>
        <fullName evidence="20">CDP-DAG synthase</fullName>
    </alternativeName>
    <alternativeName>
        <fullName evidence="22">CDP-DG synthase</fullName>
    </alternativeName>
    <alternativeName>
        <fullName evidence="18">CDP-diacylglycerol synthase</fullName>
    </alternativeName>
    <alternativeName>
        <fullName evidence="21">CDP-diglyceride pyrophosphorylase</fullName>
    </alternativeName>
    <alternativeName>
        <fullName evidence="23">CDP-diglyceride synthase</fullName>
    </alternativeName>
    <alternativeName>
        <fullName evidence="19">CTP:phosphatidate cytidylyltransferase</fullName>
    </alternativeName>
</protein>
<keyword evidence="13 24" id="KW-1133">Transmembrane helix</keyword>
<evidence type="ECO:0000256" key="17">
    <source>
        <dbReference type="ARBA" id="ARBA00023264"/>
    </source>
</evidence>
<dbReference type="AlphaFoldDB" id="A0A917NEI3"/>
<accession>A0A917NEI3</accession>
<comment type="pathway">
    <text evidence="4">Lipid metabolism.</text>
</comment>
<dbReference type="GO" id="GO:0016024">
    <property type="term" value="P:CDP-diacylglycerol biosynthetic process"/>
    <property type="evidence" value="ECO:0007669"/>
    <property type="project" value="TreeGrafter"/>
</dbReference>
<feature type="transmembrane region" description="Helical" evidence="24">
    <location>
        <begin position="167"/>
        <end position="187"/>
    </location>
</feature>
<evidence type="ECO:0000256" key="24">
    <source>
        <dbReference type="SAM" id="Phobius"/>
    </source>
</evidence>
<evidence type="ECO:0000256" key="12">
    <source>
        <dbReference type="ARBA" id="ARBA00022695"/>
    </source>
</evidence>
<evidence type="ECO:0000256" key="11">
    <source>
        <dbReference type="ARBA" id="ARBA00022692"/>
    </source>
</evidence>
<comment type="caution">
    <text evidence="25">The sequence shown here is derived from an EMBL/GenBank/DDBJ whole genome shotgun (WGS) entry which is preliminary data.</text>
</comment>
<sequence>MKQRVVTAALAVLITVGVLWWGPWPWRVMVLLGTWVCMAEFVAMLGFPWYAPPAWFGYAVVALVEWWPAWLQWPVVGLMVAVAMMWPVFSRNRVPLSSIAAVWLAALYIGYGGYGLTALRSGAQGWAWVLVVLLVVWATDTAAYFVGSRVGGVRLWPAISPRKTVSGAVAGLVGGMLAGYVAARLLLPGVGGWKFILFSLFVSAAGQVGDLVESAYKRSSGVKDSGNWLPGHGGILDRVDSVLFAAPFALAMLVYGSWPWPH</sequence>
<comment type="pathway">
    <text evidence="3">Phospholipid metabolism; CDP-diacylglycerol biosynthesis; CDP-diacylglycerol from sn-glycerol 3-phosphate: step 3/3.</text>
</comment>
<evidence type="ECO:0000256" key="23">
    <source>
        <dbReference type="ARBA" id="ARBA00033406"/>
    </source>
</evidence>
<keyword evidence="10" id="KW-0808">Transferase</keyword>